<dbReference type="AlphaFoldDB" id="I5C2U1"/>
<evidence type="ECO:0008006" key="3">
    <source>
        <dbReference type="Google" id="ProtNLM"/>
    </source>
</evidence>
<name>I5C2U1_9BACT</name>
<proteinExistence type="predicted"/>
<organism evidence="1 2">
    <name type="scientific">Nitritalea halalkaliphila LW7</name>
    <dbReference type="NCBI Taxonomy" id="1189621"/>
    <lineage>
        <taxon>Bacteria</taxon>
        <taxon>Pseudomonadati</taxon>
        <taxon>Bacteroidota</taxon>
        <taxon>Cytophagia</taxon>
        <taxon>Cytophagales</taxon>
        <taxon>Cyclobacteriaceae</taxon>
        <taxon>Nitritalea</taxon>
    </lineage>
</organism>
<keyword evidence="2" id="KW-1185">Reference proteome</keyword>
<sequence>MHCRLAGFGRYTGLSDDDHEWFHELGANIELIRFSNRSTLSIYTTIEFIADPFNRITFNPRAIWWSEGFIYSLKTAEDRFWQFSYHHRCKHDIDNLSIGEERTLIYGSFRAEHIRTYQLPKRRELWLSLGTDLYSILQDTRDPINPVPESLNQERLIASTSLKAHFLLPFKDEQVAWFVNTYVQPNLFGQEKGFTNRFRETAEFNVNAGVSTGLMLRGAAQIRLFLDYEYLNDTEIPIQPRHAHLLKFGIRGLSAKGIR</sequence>
<evidence type="ECO:0000313" key="2">
    <source>
        <dbReference type="Proteomes" id="UP000005551"/>
    </source>
</evidence>
<reference evidence="1 2" key="1">
    <citation type="submission" date="2012-05" db="EMBL/GenBank/DDBJ databases">
        <title>Genome sequence of Nitritalea halalkaliphila LW7.</title>
        <authorList>
            <person name="Jangir P.K."/>
            <person name="Singh A."/>
            <person name="Shivaji S."/>
            <person name="Sharma R."/>
        </authorList>
    </citation>
    <scope>NUCLEOTIDE SEQUENCE [LARGE SCALE GENOMIC DNA]</scope>
    <source>
        <strain evidence="1 2">LW7</strain>
    </source>
</reference>
<protein>
    <recommendedName>
        <fullName evidence="3">Bacterial surface antigen (D15) domain-containing protein</fullName>
    </recommendedName>
</protein>
<accession>I5C2U1</accession>
<evidence type="ECO:0000313" key="1">
    <source>
        <dbReference type="EMBL" id="EIM76143.1"/>
    </source>
</evidence>
<dbReference type="EMBL" id="AJYA01000023">
    <property type="protein sequence ID" value="EIM76143.1"/>
    <property type="molecule type" value="Genomic_DNA"/>
</dbReference>
<comment type="caution">
    <text evidence="1">The sequence shown here is derived from an EMBL/GenBank/DDBJ whole genome shotgun (WGS) entry which is preliminary data.</text>
</comment>
<gene>
    <name evidence="1" type="ORF">A3SI_10899</name>
</gene>
<dbReference type="Proteomes" id="UP000005551">
    <property type="component" value="Unassembled WGS sequence"/>
</dbReference>